<evidence type="ECO:0000313" key="2">
    <source>
        <dbReference type="Proteomes" id="UP000325787"/>
    </source>
</evidence>
<name>A0A5Q0GQQ5_SACSY</name>
<keyword evidence="2" id="KW-1185">Reference proteome</keyword>
<reference evidence="2" key="1">
    <citation type="journal article" date="2021" name="Curr. Microbiol.">
        <title>Complete genome of nocamycin-producing strain Saccharothrix syringae NRRL B-16468 reveals the biosynthetic potential for secondary metabolites.</title>
        <authorList>
            <person name="Mo X."/>
            <person name="Yang S."/>
        </authorList>
    </citation>
    <scope>NUCLEOTIDE SEQUENCE [LARGE SCALE GENOMIC DNA]</scope>
    <source>
        <strain evidence="2">ATCC 51364 / DSM 43886 / JCM 6844 / KCTC 9398 / NBRC 14523 / NRRL B-16468 / INA 2240</strain>
    </source>
</reference>
<dbReference type="OrthoDB" id="292843at2"/>
<dbReference type="KEGG" id="ssyi:EKG83_01035"/>
<dbReference type="RefSeq" id="WP_033433420.1">
    <property type="nucleotide sequence ID" value="NZ_CP034550.1"/>
</dbReference>
<gene>
    <name evidence="1" type="ORF">EKG83_01035</name>
</gene>
<protein>
    <submittedName>
        <fullName evidence="1">Uncharacterized protein</fullName>
    </submittedName>
</protein>
<proteinExistence type="predicted"/>
<accession>A0A5Q0GQQ5</accession>
<dbReference type="AlphaFoldDB" id="A0A5Q0GQQ5"/>
<organism evidence="1 2">
    <name type="scientific">Saccharothrix syringae</name>
    <name type="common">Nocardiopsis syringae</name>
    <dbReference type="NCBI Taxonomy" id="103733"/>
    <lineage>
        <taxon>Bacteria</taxon>
        <taxon>Bacillati</taxon>
        <taxon>Actinomycetota</taxon>
        <taxon>Actinomycetes</taxon>
        <taxon>Pseudonocardiales</taxon>
        <taxon>Pseudonocardiaceae</taxon>
        <taxon>Saccharothrix</taxon>
    </lineage>
</organism>
<sequence length="254" mass="27024">MELPAAWQRPDPLRGLGKVPWADLARGRGVDAMLRGAAEGDLTACDALERRLLDDDTVSEASAHAAPFLAELGASYKVPGAVRDRVIFLLAGLALAGAGFTDGGRRTRRRWNRLRRELPRRSPDWITQTRYAVAKDAPKVFEALGGAEVACALALAVAVPEVAPPHVTDVARGIAFAGTFPPLLVDAATTALHLLAGGETDDVWAYVTAQGHPDVLRAYENGGFPPNQPPGVTVQLMGYRYARLAAYGEPGVTP</sequence>
<evidence type="ECO:0000313" key="1">
    <source>
        <dbReference type="EMBL" id="QFZ16231.1"/>
    </source>
</evidence>
<dbReference type="Proteomes" id="UP000325787">
    <property type="component" value="Chromosome"/>
</dbReference>
<dbReference type="EMBL" id="CP034550">
    <property type="protein sequence ID" value="QFZ16231.1"/>
    <property type="molecule type" value="Genomic_DNA"/>
</dbReference>